<dbReference type="RefSeq" id="WP_316003888.1">
    <property type="nucleotide sequence ID" value="NZ_JAWDIT010000002.1"/>
</dbReference>
<dbReference type="Proteomes" id="UP001261125">
    <property type="component" value="Unassembled WGS sequence"/>
</dbReference>
<keyword evidence="2" id="KW-1185">Reference proteome</keyword>
<protein>
    <submittedName>
        <fullName evidence="1">Uncharacterized protein</fullName>
    </submittedName>
</protein>
<comment type="caution">
    <text evidence="1">The sequence shown here is derived from an EMBL/GenBank/DDBJ whole genome shotgun (WGS) entry which is preliminary data.</text>
</comment>
<proteinExistence type="predicted"/>
<evidence type="ECO:0000313" key="2">
    <source>
        <dbReference type="Proteomes" id="UP001261125"/>
    </source>
</evidence>
<name>A0ABU3SKN7_9MICO</name>
<gene>
    <name evidence="1" type="ORF">RWH44_06190</name>
</gene>
<evidence type="ECO:0000313" key="1">
    <source>
        <dbReference type="EMBL" id="MDU0345289.1"/>
    </source>
</evidence>
<dbReference type="EMBL" id="JAWDIT010000002">
    <property type="protein sequence ID" value="MDU0345289.1"/>
    <property type="molecule type" value="Genomic_DNA"/>
</dbReference>
<sequence length="228" mass="23432">MAELAPRVRLGGGGGAIRVVDGRGAWWERLTGAAGFVIDEPEPAAPEVHEGLRAITSPVAVMRRRLRPDVIADASAGFVAPRHVVVDAWGGRTDAASLLRDAVGWARVLAGGALSVVARVDTPVAAVLALRADDGVGVSVTRVIGGGVGGAVAATALGATRVEARVDSASPRCEVAFDDEGGRRWAPVRRESPERLALRRIVDAVESGAALIDLAQLAADDAVIAHPS</sequence>
<organism evidence="1 2">
    <name type="scientific">Microbacterium phycohabitans</name>
    <dbReference type="NCBI Taxonomy" id="3075993"/>
    <lineage>
        <taxon>Bacteria</taxon>
        <taxon>Bacillati</taxon>
        <taxon>Actinomycetota</taxon>
        <taxon>Actinomycetes</taxon>
        <taxon>Micrococcales</taxon>
        <taxon>Microbacteriaceae</taxon>
        <taxon>Microbacterium</taxon>
    </lineage>
</organism>
<accession>A0ABU3SKN7</accession>
<reference evidence="1 2" key="1">
    <citation type="submission" date="2023-09" db="EMBL/GenBank/DDBJ databases">
        <title>Microbacterium fusihabitans sp. nov., Microbacterium phycihabitans sp. nov., and Microbacterium cervinum sp. nov., isolated from dried seaweeds of beach.</title>
        <authorList>
            <person name="Lee S.D."/>
        </authorList>
    </citation>
    <scope>NUCLEOTIDE SEQUENCE [LARGE SCALE GENOMIC DNA]</scope>
    <source>
        <strain evidence="1 2">KSW2-29</strain>
    </source>
</reference>